<feature type="chain" id="PRO_5018645679" evidence="2">
    <location>
        <begin position="26"/>
        <end position="199"/>
    </location>
</feature>
<evidence type="ECO:0000256" key="2">
    <source>
        <dbReference type="SAM" id="SignalP"/>
    </source>
</evidence>
<dbReference type="STRING" id="337451.A0A3S3NDZ0"/>
<feature type="compositionally biased region" description="Low complexity" evidence="1">
    <location>
        <begin position="111"/>
        <end position="121"/>
    </location>
</feature>
<reference evidence="3 4" key="1">
    <citation type="journal article" date="2019" name="Nat. Plants">
        <title>Stout camphor tree genome fills gaps in understanding of flowering plant genome evolution.</title>
        <authorList>
            <person name="Chaw S.M."/>
            <person name="Liu Y.C."/>
            <person name="Wu Y.W."/>
            <person name="Wang H.Y."/>
            <person name="Lin C.I."/>
            <person name="Wu C.S."/>
            <person name="Ke H.M."/>
            <person name="Chang L.Y."/>
            <person name="Hsu C.Y."/>
            <person name="Yang H.T."/>
            <person name="Sudianto E."/>
            <person name="Hsu M.H."/>
            <person name="Wu K.P."/>
            <person name="Wang L.N."/>
            <person name="Leebens-Mack J.H."/>
            <person name="Tsai I.J."/>
        </authorList>
    </citation>
    <scope>NUCLEOTIDE SEQUENCE [LARGE SCALE GENOMIC DNA]</scope>
    <source>
        <strain evidence="4">cv. Chaw 1501</strain>
        <tissue evidence="3">Young leaves</tissue>
    </source>
</reference>
<keyword evidence="4" id="KW-1185">Reference proteome</keyword>
<sequence length="199" mass="21545">MFFCTLTLFFSPLSNPLTLIISTNAKPFNPLLNYPPLLPLPISPKPPKTTLLFHQQHPFPSNPCSSHSSPNSPSSNQPQSHPINLKFNSIQSLPNPTLPLHAIPDGRTPSRRGACASAASSTTHEKLARAHAAQPPHPPPLSSLSSRVILSLIPSVIVFHSVAVAIASYNTVVALHWLPEVFPVLHASSLPLTSLRRLR</sequence>
<proteinExistence type="predicted"/>
<feature type="compositionally biased region" description="Low complexity" evidence="1">
    <location>
        <begin position="49"/>
        <end position="82"/>
    </location>
</feature>
<evidence type="ECO:0000313" key="4">
    <source>
        <dbReference type="Proteomes" id="UP000283530"/>
    </source>
</evidence>
<feature type="region of interest" description="Disordered" evidence="1">
    <location>
        <begin position="98"/>
        <end position="140"/>
    </location>
</feature>
<evidence type="ECO:0000256" key="1">
    <source>
        <dbReference type="SAM" id="MobiDB-lite"/>
    </source>
</evidence>
<feature type="region of interest" description="Disordered" evidence="1">
    <location>
        <begin position="49"/>
        <end position="83"/>
    </location>
</feature>
<protein>
    <submittedName>
        <fullName evidence="3">UPF0187 protein, chloroplastic-like protein</fullName>
    </submittedName>
</protein>
<organism evidence="3 4">
    <name type="scientific">Cinnamomum micranthum f. kanehirae</name>
    <dbReference type="NCBI Taxonomy" id="337451"/>
    <lineage>
        <taxon>Eukaryota</taxon>
        <taxon>Viridiplantae</taxon>
        <taxon>Streptophyta</taxon>
        <taxon>Embryophyta</taxon>
        <taxon>Tracheophyta</taxon>
        <taxon>Spermatophyta</taxon>
        <taxon>Magnoliopsida</taxon>
        <taxon>Magnoliidae</taxon>
        <taxon>Laurales</taxon>
        <taxon>Lauraceae</taxon>
        <taxon>Cinnamomum</taxon>
    </lineage>
</organism>
<comment type="caution">
    <text evidence="3">The sequence shown here is derived from an EMBL/GenBank/DDBJ whole genome shotgun (WGS) entry which is preliminary data.</text>
</comment>
<gene>
    <name evidence="3" type="ORF">CKAN_01462700</name>
</gene>
<accession>A0A3S3NDZ0</accession>
<dbReference type="EMBL" id="QPKB01000005">
    <property type="protein sequence ID" value="RWR85754.1"/>
    <property type="molecule type" value="Genomic_DNA"/>
</dbReference>
<name>A0A3S3NDZ0_9MAGN</name>
<dbReference type="AlphaFoldDB" id="A0A3S3NDZ0"/>
<keyword evidence="2" id="KW-0732">Signal</keyword>
<evidence type="ECO:0000313" key="3">
    <source>
        <dbReference type="EMBL" id="RWR85754.1"/>
    </source>
</evidence>
<feature type="signal peptide" evidence="2">
    <location>
        <begin position="1"/>
        <end position="25"/>
    </location>
</feature>
<dbReference type="Proteomes" id="UP000283530">
    <property type="component" value="Unassembled WGS sequence"/>
</dbReference>